<keyword evidence="8" id="KW-0472">Membrane</keyword>
<protein>
    <recommendedName>
        <fullName evidence="2">histidine kinase</fullName>
        <ecNumber evidence="2">2.7.13.3</ecNumber>
    </recommendedName>
</protein>
<dbReference type="SUPFAM" id="SSF52172">
    <property type="entry name" value="CheY-like"/>
    <property type="match status" value="1"/>
</dbReference>
<dbReference type="SMART" id="SM00387">
    <property type="entry name" value="HATPase_c"/>
    <property type="match status" value="1"/>
</dbReference>
<dbReference type="AlphaFoldDB" id="A0A835YWI5"/>
<dbReference type="Pfam" id="PF08448">
    <property type="entry name" value="PAS_4"/>
    <property type="match status" value="1"/>
</dbReference>
<dbReference type="InterPro" id="IPR001789">
    <property type="entry name" value="Sig_transdc_resp-reg_receiver"/>
</dbReference>
<dbReference type="Gene3D" id="3.30.565.10">
    <property type="entry name" value="Histidine kinase-like ATPase, C-terminal domain"/>
    <property type="match status" value="1"/>
</dbReference>
<name>A0A835YWI5_9STRA</name>
<dbReference type="Gene3D" id="3.40.50.2300">
    <property type="match status" value="1"/>
</dbReference>
<dbReference type="Pfam" id="PF02518">
    <property type="entry name" value="HATPase_c"/>
    <property type="match status" value="1"/>
</dbReference>
<dbReference type="PROSITE" id="PS50110">
    <property type="entry name" value="RESPONSE_REGULATORY"/>
    <property type="match status" value="1"/>
</dbReference>
<dbReference type="SMART" id="SM00448">
    <property type="entry name" value="REC"/>
    <property type="match status" value="1"/>
</dbReference>
<accession>A0A835YWI5</accession>
<dbReference type="Pfam" id="PF00512">
    <property type="entry name" value="HisKA"/>
    <property type="match status" value="1"/>
</dbReference>
<dbReference type="InterPro" id="IPR011006">
    <property type="entry name" value="CheY-like_superfamily"/>
</dbReference>
<evidence type="ECO:0000259" key="10">
    <source>
        <dbReference type="PROSITE" id="PS50110"/>
    </source>
</evidence>
<dbReference type="SUPFAM" id="SSF47384">
    <property type="entry name" value="Homodimeric domain of signal transducing histidine kinase"/>
    <property type="match status" value="1"/>
</dbReference>
<dbReference type="Proteomes" id="UP000664859">
    <property type="component" value="Unassembled WGS sequence"/>
</dbReference>
<dbReference type="SUPFAM" id="SSF55874">
    <property type="entry name" value="ATPase domain of HSP90 chaperone/DNA topoisomerase II/histidine kinase"/>
    <property type="match status" value="1"/>
</dbReference>
<dbReference type="InterPro" id="IPR013656">
    <property type="entry name" value="PAS_4"/>
</dbReference>
<dbReference type="InterPro" id="IPR003661">
    <property type="entry name" value="HisK_dim/P_dom"/>
</dbReference>
<evidence type="ECO:0000256" key="2">
    <source>
        <dbReference type="ARBA" id="ARBA00012438"/>
    </source>
</evidence>
<evidence type="ECO:0000256" key="7">
    <source>
        <dbReference type="SAM" id="MobiDB-lite"/>
    </source>
</evidence>
<dbReference type="SMART" id="SM00388">
    <property type="entry name" value="HisKA"/>
    <property type="match status" value="1"/>
</dbReference>
<dbReference type="PRINTS" id="PR00344">
    <property type="entry name" value="BCTRLSENSOR"/>
</dbReference>
<evidence type="ECO:0000256" key="6">
    <source>
        <dbReference type="PROSITE-ProRule" id="PRU00169"/>
    </source>
</evidence>
<reference evidence="11" key="1">
    <citation type="submission" date="2021-02" db="EMBL/GenBank/DDBJ databases">
        <title>First Annotated Genome of the Yellow-green Alga Tribonema minus.</title>
        <authorList>
            <person name="Mahan K.M."/>
        </authorList>
    </citation>
    <scope>NUCLEOTIDE SEQUENCE</scope>
    <source>
        <strain evidence="11">UTEX B ZZ1240</strain>
    </source>
</reference>
<feature type="region of interest" description="Disordered" evidence="7">
    <location>
        <begin position="247"/>
        <end position="270"/>
    </location>
</feature>
<comment type="catalytic activity">
    <reaction evidence="1">
        <text>ATP + protein L-histidine = ADP + protein N-phospho-L-histidine.</text>
        <dbReference type="EC" id="2.7.13.3"/>
    </reaction>
</comment>
<comment type="caution">
    <text evidence="11">The sequence shown here is derived from an EMBL/GenBank/DDBJ whole genome shotgun (WGS) entry which is preliminary data.</text>
</comment>
<dbReference type="CDD" id="cd00082">
    <property type="entry name" value="HisKA"/>
    <property type="match status" value="1"/>
</dbReference>
<gene>
    <name evidence="11" type="ORF">JKP88DRAFT_264866</name>
</gene>
<feature type="domain" description="Response regulatory" evidence="10">
    <location>
        <begin position="926"/>
        <end position="1049"/>
    </location>
</feature>
<keyword evidence="3 6" id="KW-0597">Phosphoprotein</keyword>
<feature type="transmembrane region" description="Helical" evidence="8">
    <location>
        <begin position="42"/>
        <end position="60"/>
    </location>
</feature>
<feature type="transmembrane region" description="Helical" evidence="8">
    <location>
        <begin position="66"/>
        <end position="85"/>
    </location>
</feature>
<feature type="transmembrane region" description="Helical" evidence="8">
    <location>
        <begin position="191"/>
        <end position="209"/>
    </location>
</feature>
<keyword evidence="8" id="KW-0812">Transmembrane</keyword>
<dbReference type="PANTHER" id="PTHR43047:SF64">
    <property type="entry name" value="HISTIDINE KINASE CONTAINING CHEY-HOMOLOGOUS RECEIVER DOMAIN AND PAS DOMAIN-RELATED"/>
    <property type="match status" value="1"/>
</dbReference>
<dbReference type="Pfam" id="PF00072">
    <property type="entry name" value="Response_reg"/>
    <property type="match status" value="1"/>
</dbReference>
<dbReference type="InterPro" id="IPR004358">
    <property type="entry name" value="Sig_transdc_His_kin-like_C"/>
</dbReference>
<keyword evidence="4" id="KW-0808">Transferase</keyword>
<feature type="domain" description="Histidine kinase" evidence="9">
    <location>
        <begin position="503"/>
        <end position="781"/>
    </location>
</feature>
<feature type="modified residue" description="4-aspartylphosphate" evidence="6">
    <location>
        <position position="982"/>
    </location>
</feature>
<dbReference type="OrthoDB" id="43115at2759"/>
<dbReference type="InterPro" id="IPR003594">
    <property type="entry name" value="HATPase_dom"/>
</dbReference>
<dbReference type="CDD" id="cd17546">
    <property type="entry name" value="REC_hyHK_CKI1_RcsC-like"/>
    <property type="match status" value="1"/>
</dbReference>
<feature type="region of interest" description="Disordered" evidence="7">
    <location>
        <begin position="860"/>
        <end position="880"/>
    </location>
</feature>
<dbReference type="InterPro" id="IPR036890">
    <property type="entry name" value="HATPase_C_sf"/>
</dbReference>
<dbReference type="SUPFAM" id="SSF55785">
    <property type="entry name" value="PYP-like sensor domain (PAS domain)"/>
    <property type="match status" value="1"/>
</dbReference>
<sequence length="1059" mass="109958">MFSPRSLDDAVPEAAEAGGKAGNGLHAQQLHQHHHGAMNGDLLNALSFTAFVPGYWYLHLTAPEKGSLLVSCAFVVTAALCWGSYLSRKEFVSALAFLSMCVSIAAMNLTGWPHNGEVSAVPQFIWSLVIVSANFLNPTWSTLLAAVSFANTAMILYLHPAGDLHASLPVVVVACCAFNLHIMYSARTGGGAISSQTAITVLAVTFSYHCMNELLNMVSGGAAVLPTSTNACRVTLWSCAERSRAKAGGTGDETRGAVRADASDGRYGSSGDCCSRRCGGLVDPDTLIQCGYNILKAGFFAAVGFLSAGALRTQTGLRESLEGLVQERTAELLQRNRELQVVDMAVQASETAVMITDAEHRIVWANRAVAALACCDIAAAKGRRFRDLFRFEGLEGGAEAAEAALTIGPDERSASAEVHAVTWAGDNVTLAVEVSRVPDHLGHGHHLKIMRDITAVRQMQDAKTRAEREALANKVKTETVQALNHELRTPLQILLSMETTVQALNHELRTPLQGIIGITSTMLMDMTPETDDKYNLLMTVMASSRLLLTLINNMLDMRKMETANMGRFELERTPVERCLRDAIDFCLPFAMLNEVKVDMAMADAPAGVHAWANPLRLQQVAINLLSNAIKYTGVGTRVTVTIRVTTRKRAMADARAALCSDLSHPELDAGDTSAPAPAAAAPAAAASADDAAAAAAAAAVAAGDDADGSGAAPVVVVTFADEGGGLPPSERHRVFGQFLQLGNSGAAALRGGAGGGVGQPSGTGLGLSLCLRFVRRMRGHIWADNLAPPLPPAAAALNGDGGGGAAALNGGEAALNGGGGGGGGHGAAFSFFLEIVDVPPPAEATPKAAALSRRSTAAAAQPPLAAVPREPPVPVPTAQRGSLSLAALEPSPPPAAAAAAAAAENGGDGVVAAAAAAAAAAAPRRRVLVVDDSIINLKVMRHMLSKIGVACEVCGSAAAALERLRADAALPPEARFEIVFTDVQMPDMDGYGLASALMELPLDPRPRLIGLTADTAPETTARCLSSGMDSVLHKPCSVSQMREVLGAAPPDMASPVPLA</sequence>
<feature type="transmembrane region" description="Helical" evidence="8">
    <location>
        <begin position="166"/>
        <end position="184"/>
    </location>
</feature>
<keyword evidence="5" id="KW-0418">Kinase</keyword>
<dbReference type="EMBL" id="JAFCMP010000520">
    <property type="protein sequence ID" value="KAG5177918.1"/>
    <property type="molecule type" value="Genomic_DNA"/>
</dbReference>
<keyword evidence="8" id="KW-1133">Transmembrane helix</keyword>
<feature type="compositionally biased region" description="Basic and acidic residues" evidence="7">
    <location>
        <begin position="252"/>
        <end position="264"/>
    </location>
</feature>
<dbReference type="PROSITE" id="PS50109">
    <property type="entry name" value="HIS_KIN"/>
    <property type="match status" value="1"/>
</dbReference>
<evidence type="ECO:0000313" key="11">
    <source>
        <dbReference type="EMBL" id="KAG5177918.1"/>
    </source>
</evidence>
<dbReference type="InterPro" id="IPR035965">
    <property type="entry name" value="PAS-like_dom_sf"/>
</dbReference>
<evidence type="ECO:0000256" key="3">
    <source>
        <dbReference type="ARBA" id="ARBA00022553"/>
    </source>
</evidence>
<evidence type="ECO:0000256" key="5">
    <source>
        <dbReference type="ARBA" id="ARBA00022777"/>
    </source>
</evidence>
<evidence type="ECO:0000313" key="12">
    <source>
        <dbReference type="Proteomes" id="UP000664859"/>
    </source>
</evidence>
<feature type="transmembrane region" description="Helical" evidence="8">
    <location>
        <begin position="92"/>
        <end position="112"/>
    </location>
</feature>
<dbReference type="Gene3D" id="1.10.287.130">
    <property type="match status" value="1"/>
</dbReference>
<organism evidence="11 12">
    <name type="scientific">Tribonema minus</name>
    <dbReference type="NCBI Taxonomy" id="303371"/>
    <lineage>
        <taxon>Eukaryota</taxon>
        <taxon>Sar</taxon>
        <taxon>Stramenopiles</taxon>
        <taxon>Ochrophyta</taxon>
        <taxon>PX clade</taxon>
        <taxon>Xanthophyceae</taxon>
        <taxon>Tribonematales</taxon>
        <taxon>Tribonemataceae</taxon>
        <taxon>Tribonema</taxon>
    </lineage>
</organism>
<dbReference type="GO" id="GO:0000155">
    <property type="term" value="F:phosphorelay sensor kinase activity"/>
    <property type="evidence" value="ECO:0007669"/>
    <property type="project" value="InterPro"/>
</dbReference>
<dbReference type="InterPro" id="IPR036097">
    <property type="entry name" value="HisK_dim/P_sf"/>
</dbReference>
<evidence type="ECO:0000256" key="4">
    <source>
        <dbReference type="ARBA" id="ARBA00022679"/>
    </source>
</evidence>
<dbReference type="Gene3D" id="3.30.450.20">
    <property type="entry name" value="PAS domain"/>
    <property type="match status" value="1"/>
</dbReference>
<evidence type="ECO:0000259" key="9">
    <source>
        <dbReference type="PROSITE" id="PS50109"/>
    </source>
</evidence>
<evidence type="ECO:0000256" key="1">
    <source>
        <dbReference type="ARBA" id="ARBA00000085"/>
    </source>
</evidence>
<dbReference type="InterPro" id="IPR005467">
    <property type="entry name" value="His_kinase_dom"/>
</dbReference>
<proteinExistence type="predicted"/>
<dbReference type="PANTHER" id="PTHR43047">
    <property type="entry name" value="TWO-COMPONENT HISTIDINE PROTEIN KINASE"/>
    <property type="match status" value="1"/>
</dbReference>
<feature type="transmembrane region" description="Helical" evidence="8">
    <location>
        <begin position="118"/>
        <end position="136"/>
    </location>
</feature>
<dbReference type="EC" id="2.7.13.3" evidence="2"/>
<evidence type="ECO:0000256" key="8">
    <source>
        <dbReference type="SAM" id="Phobius"/>
    </source>
</evidence>
<keyword evidence="12" id="KW-1185">Reference proteome</keyword>